<dbReference type="AlphaFoldDB" id="A0A0M2Q1E2"/>
<evidence type="ECO:0000313" key="1">
    <source>
        <dbReference type="EMBL" id="KKJ00442.1"/>
    </source>
</evidence>
<accession>A0A0M2Q1E2</accession>
<protein>
    <submittedName>
        <fullName evidence="1">Uncharacterized protein</fullName>
    </submittedName>
</protein>
<keyword evidence="2" id="KW-1185">Reference proteome</keyword>
<dbReference type="eggNOG" id="COG0457">
    <property type="taxonomic scope" value="Bacteria"/>
</dbReference>
<dbReference type="EMBL" id="AJTX02000004">
    <property type="protein sequence ID" value="KKJ00442.1"/>
    <property type="molecule type" value="Genomic_DNA"/>
</dbReference>
<proteinExistence type="predicted"/>
<organism evidence="1 2">
    <name type="scientific">Prochlorothrix hollandica PCC 9006 = CALU 1027</name>
    <dbReference type="NCBI Taxonomy" id="317619"/>
    <lineage>
        <taxon>Bacteria</taxon>
        <taxon>Bacillati</taxon>
        <taxon>Cyanobacteriota</taxon>
        <taxon>Cyanophyceae</taxon>
        <taxon>Prochlorotrichales</taxon>
        <taxon>Prochlorotrichaceae</taxon>
        <taxon>Prochlorothrix</taxon>
    </lineage>
</organism>
<reference evidence="1" key="1">
    <citation type="submission" date="2012-04" db="EMBL/GenBank/DDBJ databases">
        <authorList>
            <person name="Borisov I.G."/>
            <person name="Ivanikova N.V."/>
            <person name="Pinevich A.V."/>
        </authorList>
    </citation>
    <scope>NUCLEOTIDE SEQUENCE</scope>
    <source>
        <strain evidence="1">CALU 1027</strain>
    </source>
</reference>
<comment type="caution">
    <text evidence="1">The sequence shown here is derived from an EMBL/GenBank/DDBJ whole genome shotgun (WGS) entry which is preliminary data.</text>
</comment>
<sequence length="66" mass="7381">MATEAAMALGWLYEAEPAVSAQWWRRAELGAASGCDLEKLEEIWGQLEVLEPGFERPTVEEVLCDK</sequence>
<name>A0A0M2Q1E2_PROHO</name>
<dbReference type="STRING" id="317619.GCA_000332315_01290"/>
<dbReference type="Proteomes" id="UP000034681">
    <property type="component" value="Unassembled WGS sequence"/>
</dbReference>
<gene>
    <name evidence="1" type="ORF">PROH_12500</name>
</gene>
<evidence type="ECO:0000313" key="2">
    <source>
        <dbReference type="Proteomes" id="UP000034681"/>
    </source>
</evidence>